<dbReference type="EMBL" id="MF042361">
    <property type="protein sequence ID" value="ARV77122.1"/>
    <property type="molecule type" value="Genomic_DNA"/>
</dbReference>
<keyword evidence="2" id="KW-1185">Reference proteome</keyword>
<protein>
    <submittedName>
        <fullName evidence="1">Uncharacterized protein</fullName>
    </submittedName>
</protein>
<proteinExistence type="predicted"/>
<reference evidence="1 2" key="1">
    <citation type="submission" date="2017-05" db="EMBL/GenBank/DDBJ databases">
        <authorList>
            <person name="Song R."/>
            <person name="Chenine A.L."/>
            <person name="Ruprecht R.M."/>
        </authorList>
    </citation>
    <scope>NUCLEOTIDE SEQUENCE [LARGE SCALE GENOMIC DNA]</scope>
</reference>
<evidence type="ECO:0000313" key="2">
    <source>
        <dbReference type="Proteomes" id="UP000221845"/>
    </source>
</evidence>
<organism evidence="1 2">
    <name type="scientific">Pseudomonas phage Skulduggery</name>
    <dbReference type="NCBI Taxonomy" id="2006671"/>
    <lineage>
        <taxon>Viruses</taxon>
        <taxon>Duplodnaviria</taxon>
        <taxon>Heunggongvirae</taxon>
        <taxon>Uroviricota</taxon>
        <taxon>Caudoviricetes</taxon>
        <taxon>Skulduggeryvirus</taxon>
        <taxon>Skulduggeryvirus skulduggery</taxon>
    </lineage>
</organism>
<sequence length="303" mass="32157">MDEMTLLRMKEKIEVLNGERGDKSKRALRFGEAQSLGGDGGAKLSKVEERLAAQIEDLRVNKLNKTDTAVRALQADSAGRATSASKADTADYATAAGNSARVGGFLPGELRQGPFCVQGGTAQAIELTPSGPIGVSLAHGDVYRFMPTFTNNEWSTLKVGTFLPFQMFTADGKHMPAGYLRVGVLTVATVDIYNGAFVISREIERGKNDNGSWVRFADGTVEVTHRLVTADDVPAGGSLTIDWPFPVRVIDARMTAFPVIANESGAFSVLGGSSTATAAKVIVKNGATAQPLALDVRATGTWY</sequence>
<gene>
    <name evidence="1" type="ORF">SKUL_23</name>
</gene>
<evidence type="ECO:0000313" key="1">
    <source>
        <dbReference type="EMBL" id="ARV77122.1"/>
    </source>
</evidence>
<accession>A0A1Y0SUE0</accession>
<name>A0A1Y0SUE0_9CAUD</name>
<dbReference type="Proteomes" id="UP000221845">
    <property type="component" value="Segment"/>
</dbReference>